<keyword evidence="8" id="KW-1015">Disulfide bond</keyword>
<dbReference type="Gene3D" id="3.40.390.10">
    <property type="entry name" value="Collagenase (Catalytic Domain)"/>
    <property type="match status" value="1"/>
</dbReference>
<proteinExistence type="inferred from homology"/>
<dbReference type="SUPFAM" id="SSF55486">
    <property type="entry name" value="Metalloproteases ('zincins'), catalytic domain"/>
    <property type="match status" value="1"/>
</dbReference>
<dbReference type="GO" id="GO:0008237">
    <property type="term" value="F:metallopeptidase activity"/>
    <property type="evidence" value="ECO:0007669"/>
    <property type="project" value="UniProtKB-KW"/>
</dbReference>
<evidence type="ECO:0000256" key="7">
    <source>
        <dbReference type="ARBA" id="ARBA00023049"/>
    </source>
</evidence>
<dbReference type="CDD" id="cd04275">
    <property type="entry name" value="ZnMc_pappalysin_like"/>
    <property type="match status" value="1"/>
</dbReference>
<gene>
    <name evidence="11" type="ORF">EST38_g8046</name>
</gene>
<sequence>MTSARNMPTLSSIFTRICLALLVASSLTVVTAAPSFVRRDIPRHRGCGTHISAERRVSSEARFRTHRHAASRENATATLDVYFHVVFANQTTEGGYVPDEAIERQVQVLNEDYNTTGVSFRLVNVTRIQSEEWFLKVAPETEEETSMKEIFRYGNSSALNVWTVGFMEGDGKGLLGYATFPSDYESAPKKDGVVLLHSTMPDVGQAPYNKGRTLTHEAGHWAGLYHTFEGGCQGNGDFVDDTPAEKDAAYGCPSKKSTCPGGKQDPITNFMNYSDDLCMERFTDGQATRIRAQMRAFRAVDI</sequence>
<evidence type="ECO:0000256" key="2">
    <source>
        <dbReference type="ARBA" id="ARBA00022670"/>
    </source>
</evidence>
<evidence type="ECO:0000256" key="9">
    <source>
        <dbReference type="SAM" id="SignalP"/>
    </source>
</evidence>
<dbReference type="OrthoDB" id="536211at2759"/>
<comment type="caution">
    <text evidence="11">The sequence shown here is derived from an EMBL/GenBank/DDBJ whole genome shotgun (WGS) entry which is preliminary data.</text>
</comment>
<organism evidence="11 12">
    <name type="scientific">Candolleomyces aberdarensis</name>
    <dbReference type="NCBI Taxonomy" id="2316362"/>
    <lineage>
        <taxon>Eukaryota</taxon>
        <taxon>Fungi</taxon>
        <taxon>Dikarya</taxon>
        <taxon>Basidiomycota</taxon>
        <taxon>Agaricomycotina</taxon>
        <taxon>Agaricomycetes</taxon>
        <taxon>Agaricomycetidae</taxon>
        <taxon>Agaricales</taxon>
        <taxon>Agaricineae</taxon>
        <taxon>Psathyrellaceae</taxon>
        <taxon>Candolleomyces</taxon>
    </lineage>
</organism>
<evidence type="ECO:0000256" key="4">
    <source>
        <dbReference type="ARBA" id="ARBA00022729"/>
    </source>
</evidence>
<dbReference type="Pfam" id="PF05572">
    <property type="entry name" value="Peptidase_M43"/>
    <property type="match status" value="1"/>
</dbReference>
<protein>
    <recommendedName>
        <fullName evidence="10">Peptidase M43 pregnancy-associated plasma-A domain-containing protein</fullName>
    </recommendedName>
</protein>
<keyword evidence="7" id="KW-0482">Metalloprotease</keyword>
<evidence type="ECO:0000313" key="12">
    <source>
        <dbReference type="Proteomes" id="UP000290288"/>
    </source>
</evidence>
<dbReference type="EMBL" id="SDEE01000311">
    <property type="protein sequence ID" value="RXW17804.1"/>
    <property type="molecule type" value="Genomic_DNA"/>
</dbReference>
<evidence type="ECO:0000256" key="3">
    <source>
        <dbReference type="ARBA" id="ARBA00022723"/>
    </source>
</evidence>
<dbReference type="InterPro" id="IPR024079">
    <property type="entry name" value="MetalloPept_cat_dom_sf"/>
</dbReference>
<evidence type="ECO:0000256" key="5">
    <source>
        <dbReference type="ARBA" id="ARBA00022801"/>
    </source>
</evidence>
<accession>A0A4Q2DGE1</accession>
<evidence type="ECO:0000256" key="6">
    <source>
        <dbReference type="ARBA" id="ARBA00022833"/>
    </source>
</evidence>
<dbReference type="PANTHER" id="PTHR47466">
    <property type="match status" value="1"/>
</dbReference>
<evidence type="ECO:0000256" key="8">
    <source>
        <dbReference type="ARBA" id="ARBA00023157"/>
    </source>
</evidence>
<dbReference type="AlphaFoldDB" id="A0A4Q2DGE1"/>
<name>A0A4Q2DGE1_9AGAR</name>
<evidence type="ECO:0000259" key="10">
    <source>
        <dbReference type="Pfam" id="PF05572"/>
    </source>
</evidence>
<evidence type="ECO:0000313" key="11">
    <source>
        <dbReference type="EMBL" id="RXW17804.1"/>
    </source>
</evidence>
<feature type="domain" description="Peptidase M43 pregnancy-associated plasma-A" evidence="10">
    <location>
        <begin position="157"/>
        <end position="293"/>
    </location>
</feature>
<dbReference type="GO" id="GO:0006508">
    <property type="term" value="P:proteolysis"/>
    <property type="evidence" value="ECO:0007669"/>
    <property type="project" value="UniProtKB-KW"/>
</dbReference>
<keyword evidence="3" id="KW-0479">Metal-binding</keyword>
<keyword evidence="5" id="KW-0378">Hydrolase</keyword>
<dbReference type="Proteomes" id="UP000290288">
    <property type="component" value="Unassembled WGS sequence"/>
</dbReference>
<dbReference type="InterPro" id="IPR008754">
    <property type="entry name" value="Peptidase_M43"/>
</dbReference>
<feature type="signal peptide" evidence="9">
    <location>
        <begin position="1"/>
        <end position="32"/>
    </location>
</feature>
<keyword evidence="2" id="KW-0645">Protease</keyword>
<feature type="chain" id="PRO_5020977667" description="Peptidase M43 pregnancy-associated plasma-A domain-containing protein" evidence="9">
    <location>
        <begin position="33"/>
        <end position="302"/>
    </location>
</feature>
<evidence type="ECO:0000256" key="1">
    <source>
        <dbReference type="ARBA" id="ARBA00008721"/>
    </source>
</evidence>
<dbReference type="GO" id="GO:0046872">
    <property type="term" value="F:metal ion binding"/>
    <property type="evidence" value="ECO:0007669"/>
    <property type="project" value="UniProtKB-KW"/>
</dbReference>
<dbReference type="STRING" id="2316362.A0A4Q2DGE1"/>
<comment type="similarity">
    <text evidence="1">Belongs to the peptidase M43B family.</text>
</comment>
<reference evidence="11 12" key="1">
    <citation type="submission" date="2019-01" db="EMBL/GenBank/DDBJ databases">
        <title>Draft genome sequence of Psathyrella aberdarensis IHI B618.</title>
        <authorList>
            <person name="Buettner E."/>
            <person name="Kellner H."/>
        </authorList>
    </citation>
    <scope>NUCLEOTIDE SEQUENCE [LARGE SCALE GENOMIC DNA]</scope>
    <source>
        <strain evidence="11 12">IHI B618</strain>
    </source>
</reference>
<keyword evidence="6" id="KW-0862">Zinc</keyword>
<dbReference type="PANTHER" id="PTHR47466:SF1">
    <property type="entry name" value="METALLOPROTEASE MEP1 (AFU_ORTHOLOGUE AFUA_1G07730)-RELATED"/>
    <property type="match status" value="1"/>
</dbReference>
<keyword evidence="12" id="KW-1185">Reference proteome</keyword>
<keyword evidence="4 9" id="KW-0732">Signal</keyword>